<dbReference type="Gene3D" id="3.20.20.80">
    <property type="entry name" value="Glycosidases"/>
    <property type="match status" value="1"/>
</dbReference>
<dbReference type="InterPro" id="IPR017853">
    <property type="entry name" value="GH"/>
</dbReference>
<evidence type="ECO:0000313" key="2">
    <source>
        <dbReference type="EMBL" id="MBA4614910.1"/>
    </source>
</evidence>
<accession>A0A7C8YCY1</accession>
<proteinExistence type="inferred from homology"/>
<name>A0A7C8YCY1_OPUST</name>
<comment type="similarity">
    <text evidence="1">Belongs to the glycosyl hydrolase 1 family.</text>
</comment>
<protein>
    <submittedName>
        <fullName evidence="2">Uncharacterized protein</fullName>
    </submittedName>
</protein>
<reference evidence="2" key="1">
    <citation type="journal article" date="2013" name="J. Plant Res.">
        <title>Effect of fungi and light on seed germination of three Opuntia species from semiarid lands of central Mexico.</title>
        <authorList>
            <person name="Delgado-Sanchez P."/>
            <person name="Jimenez-Bremont J.F."/>
            <person name="Guerrero-Gonzalez Mde L."/>
            <person name="Flores J."/>
        </authorList>
    </citation>
    <scope>NUCLEOTIDE SEQUENCE</scope>
    <source>
        <tissue evidence="2">Cladode</tissue>
    </source>
</reference>
<dbReference type="GO" id="GO:0005975">
    <property type="term" value="P:carbohydrate metabolic process"/>
    <property type="evidence" value="ECO:0007669"/>
    <property type="project" value="InterPro"/>
</dbReference>
<organism evidence="2">
    <name type="scientific">Opuntia streptacantha</name>
    <name type="common">Prickly pear cactus</name>
    <name type="synonym">Opuntia cardona</name>
    <dbReference type="NCBI Taxonomy" id="393608"/>
    <lineage>
        <taxon>Eukaryota</taxon>
        <taxon>Viridiplantae</taxon>
        <taxon>Streptophyta</taxon>
        <taxon>Embryophyta</taxon>
        <taxon>Tracheophyta</taxon>
        <taxon>Spermatophyta</taxon>
        <taxon>Magnoliopsida</taxon>
        <taxon>eudicotyledons</taxon>
        <taxon>Gunneridae</taxon>
        <taxon>Pentapetalae</taxon>
        <taxon>Caryophyllales</taxon>
        <taxon>Cactineae</taxon>
        <taxon>Cactaceae</taxon>
        <taxon>Opuntioideae</taxon>
        <taxon>Opuntia</taxon>
    </lineage>
</organism>
<sequence>MPFNSQAGSDWLYVYPRGIYDLLLHIKEKYNDPIIYITENGEWMYTFRVWYEIKKGCSMTITYTISIVECRQEDGDLVFKICGNIFVGNNASVFCPWQDKMSIRLLYMTLPEY</sequence>
<evidence type="ECO:0000256" key="1">
    <source>
        <dbReference type="ARBA" id="ARBA00010838"/>
    </source>
</evidence>
<dbReference type="AlphaFoldDB" id="A0A7C8YCY1"/>
<dbReference type="Pfam" id="PF00232">
    <property type="entry name" value="Glyco_hydro_1"/>
    <property type="match status" value="1"/>
</dbReference>
<dbReference type="InterPro" id="IPR001360">
    <property type="entry name" value="Glyco_hydro_1"/>
</dbReference>
<dbReference type="GO" id="GO:0004553">
    <property type="term" value="F:hydrolase activity, hydrolyzing O-glycosyl compounds"/>
    <property type="evidence" value="ECO:0007669"/>
    <property type="project" value="InterPro"/>
</dbReference>
<dbReference type="SUPFAM" id="SSF51445">
    <property type="entry name" value="(Trans)glycosidases"/>
    <property type="match status" value="1"/>
</dbReference>
<reference evidence="2" key="2">
    <citation type="submission" date="2020-07" db="EMBL/GenBank/DDBJ databases">
        <authorList>
            <person name="Vera ALvarez R."/>
            <person name="Arias-Moreno D.M."/>
            <person name="Jimenez-Jacinto V."/>
            <person name="Jimenez-Bremont J.F."/>
            <person name="Swaminathan K."/>
            <person name="Moose S.P."/>
            <person name="Guerrero-Gonzalez M.L."/>
            <person name="Marino-Ramirez L."/>
            <person name="Landsman D."/>
            <person name="Rodriguez-Kessler M."/>
            <person name="Delgado-Sanchez P."/>
        </authorList>
    </citation>
    <scope>NUCLEOTIDE SEQUENCE</scope>
    <source>
        <tissue evidence="2">Cladode</tissue>
    </source>
</reference>
<dbReference type="EMBL" id="GISG01005017">
    <property type="protein sequence ID" value="MBA4614910.1"/>
    <property type="molecule type" value="Transcribed_RNA"/>
</dbReference>